<dbReference type="InterPro" id="IPR004358">
    <property type="entry name" value="Sig_transdc_His_kin-like_C"/>
</dbReference>
<evidence type="ECO:0000313" key="8">
    <source>
        <dbReference type="Proteomes" id="UP000662857"/>
    </source>
</evidence>
<evidence type="ECO:0000259" key="5">
    <source>
        <dbReference type="PROSITE" id="PS50042"/>
    </source>
</evidence>
<feature type="domain" description="Histidine kinase" evidence="6">
    <location>
        <begin position="295"/>
        <end position="470"/>
    </location>
</feature>
<dbReference type="PROSITE" id="PS50109">
    <property type="entry name" value="HIS_KIN"/>
    <property type="match status" value="1"/>
</dbReference>
<evidence type="ECO:0000259" key="6">
    <source>
        <dbReference type="PROSITE" id="PS50109"/>
    </source>
</evidence>
<dbReference type="InterPro" id="IPR036890">
    <property type="entry name" value="HATPase_C_sf"/>
</dbReference>
<dbReference type="EC" id="2.7.13.3" evidence="2"/>
<dbReference type="CDD" id="cd00038">
    <property type="entry name" value="CAP_ED"/>
    <property type="match status" value="1"/>
</dbReference>
<reference evidence="7" key="1">
    <citation type="submission" date="2021-02" db="EMBL/GenBank/DDBJ databases">
        <title>Natrosporangium hydrolyticum gen. nov., sp. nov, a haloalkaliphilic actinobacterium from a soda solonchak soil.</title>
        <authorList>
            <person name="Sorokin D.Y."/>
            <person name="Khijniak T.V."/>
            <person name="Zakharycheva A.P."/>
            <person name="Boueva O.V."/>
            <person name="Ariskina E.V."/>
            <person name="Hahnke R.L."/>
            <person name="Bunk B."/>
            <person name="Sproer C."/>
            <person name="Schumann P."/>
            <person name="Evtushenko L.I."/>
            <person name="Kublanov I.V."/>
        </authorList>
    </citation>
    <scope>NUCLEOTIDE SEQUENCE</scope>
    <source>
        <strain evidence="7">DSM 106523</strain>
    </source>
</reference>
<keyword evidence="4" id="KW-0902">Two-component regulatory system</keyword>
<dbReference type="RefSeq" id="WP_239676864.1">
    <property type="nucleotide sequence ID" value="NZ_CP070499.1"/>
</dbReference>
<dbReference type="Proteomes" id="UP000662857">
    <property type="component" value="Chromosome"/>
</dbReference>
<dbReference type="InterPro" id="IPR018490">
    <property type="entry name" value="cNMP-bd_dom_sf"/>
</dbReference>
<dbReference type="Gene3D" id="3.30.565.10">
    <property type="entry name" value="Histidine kinase-like ATPase, C-terminal domain"/>
    <property type="match status" value="1"/>
</dbReference>
<dbReference type="KEGG" id="nhy:JQS43_25190"/>
<dbReference type="GO" id="GO:0000160">
    <property type="term" value="P:phosphorelay signal transduction system"/>
    <property type="evidence" value="ECO:0007669"/>
    <property type="project" value="UniProtKB-KW"/>
</dbReference>
<comment type="catalytic activity">
    <reaction evidence="1">
        <text>ATP + protein L-histidine = ADP + protein N-phospho-L-histidine.</text>
        <dbReference type="EC" id="2.7.13.3"/>
    </reaction>
</comment>
<name>A0A895YBB3_9ACTN</name>
<dbReference type="InterPro" id="IPR014710">
    <property type="entry name" value="RmlC-like_jellyroll"/>
</dbReference>
<dbReference type="SMART" id="SM00100">
    <property type="entry name" value="cNMP"/>
    <property type="match status" value="1"/>
</dbReference>
<dbReference type="InterPro" id="IPR000595">
    <property type="entry name" value="cNMP-bd_dom"/>
</dbReference>
<accession>A0A895YBB3</accession>
<dbReference type="InterPro" id="IPR005467">
    <property type="entry name" value="His_kinase_dom"/>
</dbReference>
<dbReference type="PROSITE" id="PS50042">
    <property type="entry name" value="CNMP_BINDING_3"/>
    <property type="match status" value="1"/>
</dbReference>
<evidence type="ECO:0000256" key="1">
    <source>
        <dbReference type="ARBA" id="ARBA00000085"/>
    </source>
</evidence>
<dbReference type="EMBL" id="CP070499">
    <property type="protein sequence ID" value="QSB14711.1"/>
    <property type="molecule type" value="Genomic_DNA"/>
</dbReference>
<dbReference type="InterPro" id="IPR003594">
    <property type="entry name" value="HATPase_dom"/>
</dbReference>
<dbReference type="SUPFAM" id="SSF55874">
    <property type="entry name" value="ATPase domain of HSP90 chaperone/DNA topoisomerase II/histidine kinase"/>
    <property type="match status" value="1"/>
</dbReference>
<dbReference type="Gene3D" id="1.10.287.130">
    <property type="match status" value="1"/>
</dbReference>
<keyword evidence="3" id="KW-0808">Transferase</keyword>
<dbReference type="PANTHER" id="PTHR43065:SF48">
    <property type="entry name" value="HISTIDINE KINASE"/>
    <property type="match status" value="1"/>
</dbReference>
<dbReference type="PANTHER" id="PTHR43065">
    <property type="entry name" value="SENSOR HISTIDINE KINASE"/>
    <property type="match status" value="1"/>
</dbReference>
<keyword evidence="3" id="KW-0418">Kinase</keyword>
<proteinExistence type="predicted"/>
<evidence type="ECO:0000256" key="4">
    <source>
        <dbReference type="ARBA" id="ARBA00023012"/>
    </source>
</evidence>
<organism evidence="7 8">
    <name type="scientific">Natronosporangium hydrolyticum</name>
    <dbReference type="NCBI Taxonomy" id="2811111"/>
    <lineage>
        <taxon>Bacteria</taxon>
        <taxon>Bacillati</taxon>
        <taxon>Actinomycetota</taxon>
        <taxon>Actinomycetes</taxon>
        <taxon>Micromonosporales</taxon>
        <taxon>Micromonosporaceae</taxon>
        <taxon>Natronosporangium</taxon>
    </lineage>
</organism>
<protein>
    <recommendedName>
        <fullName evidence="2">histidine kinase</fullName>
        <ecNumber evidence="2">2.7.13.3</ecNumber>
    </recommendedName>
</protein>
<dbReference type="Pfam" id="PF02518">
    <property type="entry name" value="HATPase_c"/>
    <property type="match status" value="1"/>
</dbReference>
<dbReference type="SUPFAM" id="SSF51206">
    <property type="entry name" value="cAMP-binding domain-like"/>
    <property type="match status" value="1"/>
</dbReference>
<dbReference type="Pfam" id="PF00027">
    <property type="entry name" value="cNMP_binding"/>
    <property type="match status" value="1"/>
</dbReference>
<evidence type="ECO:0000313" key="7">
    <source>
        <dbReference type="EMBL" id="QSB14711.1"/>
    </source>
</evidence>
<gene>
    <name evidence="7" type="ORF">JQS43_25190</name>
</gene>
<feature type="domain" description="Cyclic nucleotide-binding" evidence="5">
    <location>
        <begin position="16"/>
        <end position="122"/>
    </location>
</feature>
<dbReference type="Gene3D" id="2.60.120.10">
    <property type="entry name" value="Jelly Rolls"/>
    <property type="match status" value="1"/>
</dbReference>
<dbReference type="AlphaFoldDB" id="A0A895YBB3"/>
<dbReference type="GO" id="GO:0004673">
    <property type="term" value="F:protein histidine kinase activity"/>
    <property type="evidence" value="ECO:0007669"/>
    <property type="project" value="UniProtKB-EC"/>
</dbReference>
<dbReference type="SMART" id="SM00387">
    <property type="entry name" value="HATPase_c"/>
    <property type="match status" value="1"/>
</dbReference>
<sequence length="483" mass="52363">MTGPNIAIDELRSLFLFEALTDDQLGWIAERAQVRTFDAGAVVYRADEPAEALWVLLDGRLRLTRTADGEEVPVNETAHRGAYAGAIRAFTAAAPGIYQSSMVTVAPSRFLRISADDFSTLMHDWFPLAVHLLDGLYLGIQNTEATIRQREHLAQLGHLAANLAHELNNPAAAAVRASAQLRTRVAGMRHKLGLLAGQRIDPELLRTLVTVQEAAVERAAKPREPLSSLAESDLEDALADQLSDLGIPDAYALAPVFAGAGLDADWLAEVADGLAPDAREGALRWLAYTVETELLMDEIEDASTRVSTLVAAVRQYSHLDQAAHQEIDLHPGLDSTLVMLGHKLTAVQVHREYDRELPTVPAYASELNQVWTNLIDNAVDAMAGRGDLWIRTYRDGEWAAVAITDTGPGIPDSVRGNLFDAYVTTKPVGQGSGLGLDNARRIVTRRHRGELSFTTGPDGTTFTTRLPLPPGVEAAATEQGRQT</sequence>
<evidence type="ECO:0000256" key="2">
    <source>
        <dbReference type="ARBA" id="ARBA00012438"/>
    </source>
</evidence>
<dbReference type="PRINTS" id="PR00344">
    <property type="entry name" value="BCTRLSENSOR"/>
</dbReference>
<evidence type="ECO:0000256" key="3">
    <source>
        <dbReference type="ARBA" id="ARBA00022777"/>
    </source>
</evidence>
<keyword evidence="8" id="KW-1185">Reference proteome</keyword>